<reference evidence="3 4" key="1">
    <citation type="journal article" date="2013" name="Fungal Biol.">
        <title>Analysis of microsatellite markers in the genome of the plant pathogen Ceratocystis fimbriata.</title>
        <authorList>
            <person name="Simpson M.C."/>
            <person name="Wilken P.M."/>
            <person name="Coetzee M.P."/>
            <person name="Wingfield M.J."/>
            <person name="Wingfield B.D."/>
        </authorList>
    </citation>
    <scope>NUCLEOTIDE SEQUENCE [LARGE SCALE GENOMIC DNA]</scope>
    <source>
        <strain evidence="3 4">CBS 114723</strain>
    </source>
</reference>
<dbReference type="EMBL" id="APWK03000020">
    <property type="protein sequence ID" value="PHH54735.1"/>
    <property type="molecule type" value="Genomic_DNA"/>
</dbReference>
<reference evidence="3 4" key="2">
    <citation type="journal article" date="2013" name="IMA Fungus">
        <title>IMA Genome-F 1: Ceratocystis fimbriata: Draft nuclear genome sequence for the plant pathogen, Ceratocystis fimbriata.</title>
        <authorList>
            <person name="Wilken P.M."/>
            <person name="Steenkamp E.T."/>
            <person name="Wingfield M.J."/>
            <person name="de Beer Z.W."/>
            <person name="Wingfield B.D."/>
        </authorList>
    </citation>
    <scope>NUCLEOTIDE SEQUENCE [LARGE SCALE GENOMIC DNA]</scope>
    <source>
        <strain evidence="3 4">CBS 114723</strain>
    </source>
</reference>
<feature type="domain" description="DUF7896" evidence="2">
    <location>
        <begin position="367"/>
        <end position="450"/>
    </location>
</feature>
<keyword evidence="4" id="KW-1185">Reference proteome</keyword>
<feature type="region of interest" description="Disordered" evidence="1">
    <location>
        <begin position="414"/>
        <end position="497"/>
    </location>
</feature>
<dbReference type="Pfam" id="PF25438">
    <property type="entry name" value="DUF7896"/>
    <property type="match status" value="1"/>
</dbReference>
<evidence type="ECO:0000256" key="1">
    <source>
        <dbReference type="SAM" id="MobiDB-lite"/>
    </source>
</evidence>
<dbReference type="OrthoDB" id="5377599at2759"/>
<comment type="caution">
    <text evidence="3">The sequence shown here is derived from an EMBL/GenBank/DDBJ whole genome shotgun (WGS) entry which is preliminary data.</text>
</comment>
<evidence type="ECO:0000259" key="2">
    <source>
        <dbReference type="Pfam" id="PF25438"/>
    </source>
</evidence>
<dbReference type="InterPro" id="IPR057218">
    <property type="entry name" value="DUF7896"/>
</dbReference>
<gene>
    <name evidence="3" type="ORF">CFIMG_002526RA</name>
</gene>
<dbReference type="STRING" id="1035309.A0A2C5XAM1"/>
<accession>A0A2C5XAM1</accession>
<feature type="compositionally biased region" description="Acidic residues" evidence="1">
    <location>
        <begin position="460"/>
        <end position="471"/>
    </location>
</feature>
<organism evidence="3 4">
    <name type="scientific">Ceratocystis fimbriata CBS 114723</name>
    <dbReference type="NCBI Taxonomy" id="1035309"/>
    <lineage>
        <taxon>Eukaryota</taxon>
        <taxon>Fungi</taxon>
        <taxon>Dikarya</taxon>
        <taxon>Ascomycota</taxon>
        <taxon>Pezizomycotina</taxon>
        <taxon>Sordariomycetes</taxon>
        <taxon>Hypocreomycetidae</taxon>
        <taxon>Microascales</taxon>
        <taxon>Ceratocystidaceae</taxon>
        <taxon>Ceratocystis</taxon>
    </lineage>
</organism>
<protein>
    <recommendedName>
        <fullName evidence="2">DUF7896 domain-containing protein</fullName>
    </recommendedName>
</protein>
<dbReference type="Proteomes" id="UP000222788">
    <property type="component" value="Unassembled WGS sequence"/>
</dbReference>
<dbReference type="AlphaFoldDB" id="A0A2C5XAM1"/>
<evidence type="ECO:0000313" key="3">
    <source>
        <dbReference type="EMBL" id="PHH54735.1"/>
    </source>
</evidence>
<sequence length="497" mass="54305">MMNMAMSPNSSPSSFSVGFKRNSDGAIVNSTGNSNSELASALAAASTRGLLFEGQTSMMPSYNPPIGASLQMVPNTLPDMSNAFFIDPNNIMCMEMLPSASMMPPSMASSYLSSWHSASTDNDMPAATSLPFPEDPMVYLPQTNSMTSSHNTMPFFMTGSAISPQDKLTMGAFGDQLGNVGFDAELMEQPMKRRAIEVSFPAEANREFHPEHMQRSESIESRFSAASDFSMSPFSSLPQQTYQQELRGNRRHIQNGLRNSNIWPKPEDGKANWPAAYGMANRQPGNTGRASSLEQSEDSISTPVSSTATAIPVPVPARTTTAVSVSASYARPARQRVYCRHCTEQPAGFRGDHELRRHCAARHEARVKKWRCVEPEGDAIQPINPISECKACRAGKLYGADYNALAHLRRAHFQVKKPRGRANTGESQRDAAAKTPSNKPSSVDLRPYLQVLSVPSSSNDAEDSLEIESEAQAEMLTGSHWDSPEDEPDQSLFLFEA</sequence>
<proteinExistence type="predicted"/>
<evidence type="ECO:0000313" key="4">
    <source>
        <dbReference type="Proteomes" id="UP000222788"/>
    </source>
</evidence>
<dbReference type="PANTHER" id="PTHR42031">
    <property type="entry name" value="KEY LIME PATHOGENICITY PROTEIN"/>
    <property type="match status" value="1"/>
</dbReference>
<name>A0A2C5XAM1_9PEZI</name>
<dbReference type="PANTHER" id="PTHR42031:SF1">
    <property type="entry name" value="KEY LIME PATHOGENICITY PROTEIN"/>
    <property type="match status" value="1"/>
</dbReference>